<dbReference type="PROSITE" id="PS00141">
    <property type="entry name" value="ASP_PROTEASE"/>
    <property type="match status" value="1"/>
</dbReference>
<organism evidence="7 8">
    <name type="scientific">Calycina marina</name>
    <dbReference type="NCBI Taxonomy" id="1763456"/>
    <lineage>
        <taxon>Eukaryota</taxon>
        <taxon>Fungi</taxon>
        <taxon>Dikarya</taxon>
        <taxon>Ascomycota</taxon>
        <taxon>Pezizomycotina</taxon>
        <taxon>Leotiomycetes</taxon>
        <taxon>Helotiales</taxon>
        <taxon>Pezizellaceae</taxon>
        <taxon>Calycina</taxon>
    </lineage>
</organism>
<gene>
    <name evidence="7" type="ORF">BJ878DRAFT_501652</name>
</gene>
<evidence type="ECO:0000256" key="2">
    <source>
        <dbReference type="ARBA" id="ARBA00022750"/>
    </source>
</evidence>
<comment type="caution">
    <text evidence="7">The sequence shown here is derived from an EMBL/GenBank/DDBJ whole genome shotgun (WGS) entry which is preliminary data.</text>
</comment>
<dbReference type="InterPro" id="IPR021109">
    <property type="entry name" value="Peptidase_aspartic_dom_sf"/>
</dbReference>
<reference evidence="7" key="1">
    <citation type="journal article" date="2021" name="IMA Fungus">
        <title>Genomic characterization of three marine fungi, including Emericellopsis atlantica sp. nov. with signatures of a generalist lifestyle and marine biomass degradation.</title>
        <authorList>
            <person name="Hagestad O.C."/>
            <person name="Hou L."/>
            <person name="Andersen J.H."/>
            <person name="Hansen E.H."/>
            <person name="Altermark B."/>
            <person name="Li C."/>
            <person name="Kuhnert E."/>
            <person name="Cox R.J."/>
            <person name="Crous P.W."/>
            <person name="Spatafora J.W."/>
            <person name="Lail K."/>
            <person name="Amirebrahimi M."/>
            <person name="Lipzen A."/>
            <person name="Pangilinan J."/>
            <person name="Andreopoulos W."/>
            <person name="Hayes R.D."/>
            <person name="Ng V."/>
            <person name="Grigoriev I.V."/>
            <person name="Jackson S.A."/>
            <person name="Sutton T.D.S."/>
            <person name="Dobson A.D.W."/>
            <person name="Rama T."/>
        </authorList>
    </citation>
    <scope>NUCLEOTIDE SEQUENCE</scope>
    <source>
        <strain evidence="7">TRa3180A</strain>
    </source>
</reference>
<dbReference type="Gene3D" id="2.40.70.10">
    <property type="entry name" value="Acid Proteases"/>
    <property type="match status" value="2"/>
</dbReference>
<name>A0A9P7Z5R0_9HELO</name>
<dbReference type="Proteomes" id="UP000887226">
    <property type="component" value="Unassembled WGS sequence"/>
</dbReference>
<dbReference type="PANTHER" id="PTHR47966">
    <property type="entry name" value="BETA-SITE APP-CLEAVING ENZYME, ISOFORM A-RELATED"/>
    <property type="match status" value="1"/>
</dbReference>
<dbReference type="PRINTS" id="PR00792">
    <property type="entry name" value="PEPSIN"/>
</dbReference>
<keyword evidence="4" id="KW-0378">Hydrolase</keyword>
<keyword evidence="2 4" id="KW-0064">Aspartyl protease</keyword>
<dbReference type="PANTHER" id="PTHR47966:SF1">
    <property type="entry name" value="ASPARTYL PROTEINASE"/>
    <property type="match status" value="1"/>
</dbReference>
<feature type="signal peptide" evidence="5">
    <location>
        <begin position="1"/>
        <end position="16"/>
    </location>
</feature>
<dbReference type="AlphaFoldDB" id="A0A9P7Z5R0"/>
<feature type="active site" evidence="3">
    <location>
        <position position="68"/>
    </location>
</feature>
<evidence type="ECO:0000256" key="1">
    <source>
        <dbReference type="ARBA" id="ARBA00007447"/>
    </source>
</evidence>
<dbReference type="InterPro" id="IPR001461">
    <property type="entry name" value="Aspartic_peptidase_A1"/>
</dbReference>
<dbReference type="SUPFAM" id="SSF50630">
    <property type="entry name" value="Acid proteases"/>
    <property type="match status" value="1"/>
</dbReference>
<evidence type="ECO:0000313" key="7">
    <source>
        <dbReference type="EMBL" id="KAG9245390.1"/>
    </source>
</evidence>
<accession>A0A9P7Z5R0</accession>
<keyword evidence="4" id="KW-0645">Protease</keyword>
<feature type="active site" evidence="3">
    <location>
        <position position="287"/>
    </location>
</feature>
<dbReference type="GO" id="GO:0004190">
    <property type="term" value="F:aspartic-type endopeptidase activity"/>
    <property type="evidence" value="ECO:0007669"/>
    <property type="project" value="UniProtKB-KW"/>
</dbReference>
<proteinExistence type="inferred from homology"/>
<dbReference type="EMBL" id="MU253849">
    <property type="protein sequence ID" value="KAG9245390.1"/>
    <property type="molecule type" value="Genomic_DNA"/>
</dbReference>
<sequence>MVSSLIWPLLASIVSARVVDLTTKESTSPSLDVRPGTVTGSASATWNQNIELLTDIQIADKTFKVVLDTGSADMWLFCTSGSDSMETGRDAYNPVTGTRVNGSDGKAASFNIKYGKGFAEGSVYTDKVTLGGLTVDQAIGCATSVSQDDINDRNMDGLIGMAFNSGGENLPTGLSQTSTATKSALNSDGDSVTTQGGGFLGLFKSDKPNAQNTFMENAYSELKAGLFTVDIRQKQDGAYNFGYVDSTRFSTPLTYMPVQNWHHWVVQSSGYSIGATATTQVNKVLIDTGTTNIMVTTDIAKKYFAMVPKAAAMDSSNWNVPCDAGTMMPDLTFTFTPPPATGATSFPEGSGGSSQMVYNAIVPGSLLIGNLSGKNDGMCQATLSASDKNDSWDLILGDAFLKGQLVVFDMAGVNGYTGQEYPERGQIGFSQKPEFAEELTN</sequence>
<dbReference type="OrthoDB" id="2747330at2759"/>
<comment type="similarity">
    <text evidence="1 4">Belongs to the peptidase A1 family.</text>
</comment>
<dbReference type="InterPro" id="IPR033121">
    <property type="entry name" value="PEPTIDASE_A1"/>
</dbReference>
<evidence type="ECO:0000256" key="4">
    <source>
        <dbReference type="RuleBase" id="RU000454"/>
    </source>
</evidence>
<evidence type="ECO:0000256" key="3">
    <source>
        <dbReference type="PIRSR" id="PIRSR601461-1"/>
    </source>
</evidence>
<dbReference type="GO" id="GO:0006508">
    <property type="term" value="P:proteolysis"/>
    <property type="evidence" value="ECO:0007669"/>
    <property type="project" value="UniProtKB-KW"/>
</dbReference>
<evidence type="ECO:0000313" key="8">
    <source>
        <dbReference type="Proteomes" id="UP000887226"/>
    </source>
</evidence>
<feature type="domain" description="Peptidase A1" evidence="6">
    <location>
        <begin position="52"/>
        <end position="430"/>
    </location>
</feature>
<dbReference type="InterPro" id="IPR001969">
    <property type="entry name" value="Aspartic_peptidase_AS"/>
</dbReference>
<evidence type="ECO:0000259" key="6">
    <source>
        <dbReference type="PROSITE" id="PS51767"/>
    </source>
</evidence>
<evidence type="ECO:0000256" key="5">
    <source>
        <dbReference type="SAM" id="SignalP"/>
    </source>
</evidence>
<protein>
    <submittedName>
        <fullName evidence="7">Aspartic peptidase domain-containing protein</fullName>
    </submittedName>
</protein>
<dbReference type="Pfam" id="PF00026">
    <property type="entry name" value="Asp"/>
    <property type="match status" value="2"/>
</dbReference>
<dbReference type="PROSITE" id="PS51767">
    <property type="entry name" value="PEPTIDASE_A1"/>
    <property type="match status" value="1"/>
</dbReference>
<feature type="chain" id="PRO_5040354979" evidence="5">
    <location>
        <begin position="17"/>
        <end position="441"/>
    </location>
</feature>
<keyword evidence="8" id="KW-1185">Reference proteome</keyword>
<keyword evidence="5" id="KW-0732">Signal</keyword>